<evidence type="ECO:0000313" key="1">
    <source>
        <dbReference type="EMBL" id="WKN39388.1"/>
    </source>
</evidence>
<dbReference type="AlphaFoldDB" id="A0AA49GRV6"/>
<name>A0AA49GRV6_9BACT</name>
<organism evidence="1">
    <name type="scientific">Roseihalotalea indica</name>
    <dbReference type="NCBI Taxonomy" id="2867963"/>
    <lineage>
        <taxon>Bacteria</taxon>
        <taxon>Pseudomonadati</taxon>
        <taxon>Bacteroidota</taxon>
        <taxon>Cytophagia</taxon>
        <taxon>Cytophagales</taxon>
        <taxon>Catalimonadaceae</taxon>
        <taxon>Roseihalotalea</taxon>
    </lineage>
</organism>
<gene>
    <name evidence="1" type="ORF">K4G66_11870</name>
</gene>
<dbReference type="EMBL" id="CP120682">
    <property type="protein sequence ID" value="WKN39388.1"/>
    <property type="molecule type" value="Genomic_DNA"/>
</dbReference>
<sequence>MSKLWLTGVWLIGVISIAAGQTVDSVSNTKVAVGISTNAYRGDLGQPYDKWTMAVHGSLLFNHQRRLHGGIHLSIGSLTGQANNQKVFNPDTNTPNRYFKSTFFSAHYALAYDIVQRTNFVLYVSQGLGFIRFIPHDQFNRRWQDNFSTRAANETYGNVAAMLPTHIGATYFFPNRFGIGTKVGFYNLLTDYMDNVSQLGSDSGNDNAMQVQFLFFIPATF</sequence>
<reference evidence="1" key="1">
    <citation type="journal article" date="2023" name="Comput. Struct. Biotechnol. J.">
        <title>Discovery of a novel marine Bacteroidetes with a rich repertoire of carbohydrate-active enzymes.</title>
        <authorList>
            <person name="Chen B."/>
            <person name="Liu G."/>
            <person name="Chen Q."/>
            <person name="Wang H."/>
            <person name="Liu L."/>
            <person name="Tang K."/>
        </authorList>
    </citation>
    <scope>NUCLEOTIDE SEQUENCE</scope>
    <source>
        <strain evidence="1">TK19036</strain>
    </source>
</reference>
<proteinExistence type="predicted"/>
<accession>A0AA49GRV6</accession>
<reference evidence="1" key="2">
    <citation type="journal article" date="2024" name="Antonie Van Leeuwenhoek">
        <title>Roseihalotalea indica gen. nov., sp. nov., a halophilic Bacteroidetes from mesopelagic Southwest Indian Ocean with higher carbohydrate metabolic potential.</title>
        <authorList>
            <person name="Chen B."/>
            <person name="Zhang M."/>
            <person name="Lin D."/>
            <person name="Ye J."/>
            <person name="Tang K."/>
        </authorList>
    </citation>
    <scope>NUCLEOTIDE SEQUENCE</scope>
    <source>
        <strain evidence="1">TK19036</strain>
    </source>
</reference>
<protein>
    <submittedName>
        <fullName evidence="1">Uncharacterized protein</fullName>
    </submittedName>
</protein>